<proteinExistence type="inferred from homology"/>
<keyword evidence="5 7" id="KW-1133">Transmembrane helix</keyword>
<dbReference type="KEGG" id="psyt:DSAG12_01628"/>
<dbReference type="RefSeq" id="WP_147662701.1">
    <property type="nucleotide sequence ID" value="NZ_CP042905.2"/>
</dbReference>
<evidence type="ECO:0000256" key="7">
    <source>
        <dbReference type="RuleBase" id="RU363041"/>
    </source>
</evidence>
<keyword evidence="9" id="KW-1185">Reference proteome</keyword>
<keyword evidence="4 7" id="KW-0812">Transmembrane</keyword>
<feature type="transmembrane region" description="Helical" evidence="7">
    <location>
        <begin position="235"/>
        <end position="255"/>
    </location>
</feature>
<gene>
    <name evidence="8" type="ORF">DSAG12_01628</name>
</gene>
<sequence length="256" mass="28863">MSEYIILFAVFISSFIYGLIGFGDALILIPILTLFINIQSAVVLVNFWGVVPSLLNLIHYFKFIDKKFFIRGVITGIPGVLVGTLLIVILPLRWIELTLGLFVLVYSTLNMVKYLSKKKHGEKKIEKFDDLKLPNSVLIVGGFSYGFFGALIGAAGPINIALLENTGHYREEFIGNFAAISTVFGLIRIPIYLTQQIFPTEYLLAFFIAIPVIFFATKIGHWITPKIPVQSFQLIIHIMLFISSIRTILMTTIFYE</sequence>
<reference evidence="8 9" key="2">
    <citation type="journal article" date="2024" name="Int. J. Syst. Evol. Microbiol.">
        <title>Promethearchaeum syntrophicum gen. nov., sp. nov., an anaerobic, obligately syntrophic archaeon, the first isolate of the lineage 'Asgard' archaea, and proposal of the new archaeal phylum Promethearchaeota phyl. nov. and kingdom Promethearchaeati regn. nov.</title>
        <authorList>
            <person name="Imachi H."/>
            <person name="Nobu M.K."/>
            <person name="Kato S."/>
            <person name="Takaki Y."/>
            <person name="Miyazaki M."/>
            <person name="Miyata M."/>
            <person name="Ogawara M."/>
            <person name="Saito Y."/>
            <person name="Sakai S."/>
            <person name="Tahara Y.O."/>
            <person name="Takano Y."/>
            <person name="Tasumi E."/>
            <person name="Uematsu K."/>
            <person name="Yoshimura T."/>
            <person name="Itoh T."/>
            <person name="Ohkuma M."/>
            <person name="Takai K."/>
        </authorList>
    </citation>
    <scope>NUCLEOTIDE SEQUENCE [LARGE SCALE GENOMIC DNA]</scope>
    <source>
        <strain evidence="8 9">MK-D1</strain>
    </source>
</reference>
<evidence type="ECO:0000256" key="5">
    <source>
        <dbReference type="ARBA" id="ARBA00022989"/>
    </source>
</evidence>
<dbReference type="PANTHER" id="PTHR30269">
    <property type="entry name" value="TRANSMEMBRANE PROTEIN YFCA"/>
    <property type="match status" value="1"/>
</dbReference>
<dbReference type="GO" id="GO:0005886">
    <property type="term" value="C:plasma membrane"/>
    <property type="evidence" value="ECO:0007669"/>
    <property type="project" value="UniProtKB-SubCell"/>
</dbReference>
<dbReference type="GeneID" id="41329621"/>
<comment type="subcellular location">
    <subcellularLocation>
        <location evidence="1 7">Cell membrane</location>
        <topology evidence="1 7">Multi-pass membrane protein</topology>
    </subcellularLocation>
</comment>
<protein>
    <recommendedName>
        <fullName evidence="7">Probable membrane transporter protein</fullName>
    </recommendedName>
</protein>
<dbReference type="InterPro" id="IPR002781">
    <property type="entry name" value="TM_pro_TauE-like"/>
</dbReference>
<feature type="transmembrane region" description="Helical" evidence="7">
    <location>
        <begin position="173"/>
        <end position="191"/>
    </location>
</feature>
<keyword evidence="2" id="KW-0813">Transport</keyword>
<evidence type="ECO:0000313" key="9">
    <source>
        <dbReference type="Proteomes" id="UP000321408"/>
    </source>
</evidence>
<feature type="transmembrane region" description="Helical" evidence="7">
    <location>
        <begin position="7"/>
        <end position="32"/>
    </location>
</feature>
<evidence type="ECO:0000256" key="6">
    <source>
        <dbReference type="ARBA" id="ARBA00023136"/>
    </source>
</evidence>
<name>A0A5B9D9W0_9ARCH</name>
<reference evidence="8 9" key="1">
    <citation type="journal article" date="2020" name="Nature">
        <title>Isolation of an archaeon at the prokaryote-eukaryote interface.</title>
        <authorList>
            <person name="Imachi H."/>
            <person name="Nobu M.K."/>
            <person name="Nakahara N."/>
            <person name="Morono Y."/>
            <person name="Ogawara M."/>
            <person name="Takaki Y."/>
            <person name="Takano Y."/>
            <person name="Uematsu K."/>
            <person name="Ikuta T."/>
            <person name="Ito M."/>
            <person name="Matsui Y."/>
            <person name="Miyazaki M."/>
            <person name="Murata K."/>
            <person name="Saito Y."/>
            <person name="Sakai S."/>
            <person name="Song C."/>
            <person name="Tasumi E."/>
            <person name="Yamanaka Y."/>
            <person name="Yamaguchi T."/>
            <person name="Kamagata Y."/>
            <person name="Tamaki H."/>
            <person name="Takai K."/>
        </authorList>
    </citation>
    <scope>NUCLEOTIDE SEQUENCE [LARGE SCALE GENOMIC DNA]</scope>
    <source>
        <strain evidence="8 9">MK-D1</strain>
    </source>
</reference>
<evidence type="ECO:0000313" key="8">
    <source>
        <dbReference type="EMBL" id="QEE15801.1"/>
    </source>
</evidence>
<comment type="similarity">
    <text evidence="7">Belongs to the 4-toluene sulfonate uptake permease (TSUP) (TC 2.A.102) family.</text>
</comment>
<organism evidence="8 9">
    <name type="scientific">Promethearchaeum syntrophicum</name>
    <dbReference type="NCBI Taxonomy" id="2594042"/>
    <lineage>
        <taxon>Archaea</taxon>
        <taxon>Promethearchaeati</taxon>
        <taxon>Promethearchaeota</taxon>
        <taxon>Promethearchaeia</taxon>
        <taxon>Promethearchaeales</taxon>
        <taxon>Promethearchaeaceae</taxon>
        <taxon>Promethearchaeum</taxon>
    </lineage>
</organism>
<feature type="transmembrane region" description="Helical" evidence="7">
    <location>
        <begin position="68"/>
        <end position="91"/>
    </location>
</feature>
<dbReference type="EMBL" id="CP042905">
    <property type="protein sequence ID" value="QEE15801.1"/>
    <property type="molecule type" value="Genomic_DNA"/>
</dbReference>
<dbReference type="Pfam" id="PF01925">
    <property type="entry name" value="TauE"/>
    <property type="match status" value="1"/>
</dbReference>
<evidence type="ECO:0000256" key="4">
    <source>
        <dbReference type="ARBA" id="ARBA00022692"/>
    </source>
</evidence>
<dbReference type="InterPro" id="IPR052017">
    <property type="entry name" value="TSUP"/>
</dbReference>
<feature type="transmembrane region" description="Helical" evidence="7">
    <location>
        <begin position="203"/>
        <end position="223"/>
    </location>
</feature>
<evidence type="ECO:0000256" key="3">
    <source>
        <dbReference type="ARBA" id="ARBA00022475"/>
    </source>
</evidence>
<dbReference type="AlphaFoldDB" id="A0A5B9D9W0"/>
<keyword evidence="3 7" id="KW-1003">Cell membrane</keyword>
<accession>A0A5B9D9W0</accession>
<dbReference type="PANTHER" id="PTHR30269:SF37">
    <property type="entry name" value="MEMBRANE TRANSPORTER PROTEIN"/>
    <property type="match status" value="1"/>
</dbReference>
<feature type="transmembrane region" description="Helical" evidence="7">
    <location>
        <begin position="97"/>
        <end position="116"/>
    </location>
</feature>
<dbReference type="Proteomes" id="UP000321408">
    <property type="component" value="Chromosome"/>
</dbReference>
<evidence type="ECO:0000256" key="1">
    <source>
        <dbReference type="ARBA" id="ARBA00004651"/>
    </source>
</evidence>
<feature type="transmembrane region" description="Helical" evidence="7">
    <location>
        <begin position="38"/>
        <end position="61"/>
    </location>
</feature>
<keyword evidence="6 7" id="KW-0472">Membrane</keyword>
<feature type="transmembrane region" description="Helical" evidence="7">
    <location>
        <begin position="137"/>
        <end position="161"/>
    </location>
</feature>
<evidence type="ECO:0000256" key="2">
    <source>
        <dbReference type="ARBA" id="ARBA00022448"/>
    </source>
</evidence>